<evidence type="ECO:0000256" key="11">
    <source>
        <dbReference type="SAM" id="SignalP"/>
    </source>
</evidence>
<dbReference type="GO" id="GO:0009425">
    <property type="term" value="C:bacterial-type flagellum basal body"/>
    <property type="evidence" value="ECO:0007669"/>
    <property type="project" value="InterPro"/>
</dbReference>
<protein>
    <recommendedName>
        <fullName evidence="10">Flagellar protein FliL</fullName>
    </recommendedName>
</protein>
<evidence type="ECO:0000256" key="2">
    <source>
        <dbReference type="ARBA" id="ARBA00004162"/>
    </source>
</evidence>
<dbReference type="PANTHER" id="PTHR35091">
    <property type="entry name" value="FLAGELLAR PROTEIN FLIL"/>
    <property type="match status" value="1"/>
</dbReference>
<dbReference type="PANTHER" id="PTHR35091:SF2">
    <property type="entry name" value="FLAGELLAR PROTEIN FLIL"/>
    <property type="match status" value="1"/>
</dbReference>
<keyword evidence="12" id="KW-0969">Cilium</keyword>
<keyword evidence="8" id="KW-1133">Transmembrane helix</keyword>
<keyword evidence="13" id="KW-1185">Reference proteome</keyword>
<accession>A0A370U6G1</accession>
<feature type="signal peptide" evidence="11">
    <location>
        <begin position="1"/>
        <end position="29"/>
    </location>
</feature>
<evidence type="ECO:0000313" key="12">
    <source>
        <dbReference type="EMBL" id="RDL43366.1"/>
    </source>
</evidence>
<keyword evidence="4" id="KW-1003">Cell membrane</keyword>
<dbReference type="RefSeq" id="WP_115469045.1">
    <property type="nucleotide sequence ID" value="NZ_QKRA01000008.1"/>
</dbReference>
<evidence type="ECO:0000256" key="5">
    <source>
        <dbReference type="ARBA" id="ARBA00022500"/>
    </source>
</evidence>
<keyword evidence="12" id="KW-0282">Flagellum</keyword>
<comment type="function">
    <text evidence="1 10">Controls the rotational direction of flagella during chemotaxis.</text>
</comment>
<evidence type="ECO:0000256" key="4">
    <source>
        <dbReference type="ARBA" id="ARBA00022475"/>
    </source>
</evidence>
<dbReference type="OrthoDB" id="7063251at2"/>
<feature type="chain" id="PRO_5016563160" description="Flagellar protein FliL" evidence="11">
    <location>
        <begin position="30"/>
        <end position="141"/>
    </location>
</feature>
<keyword evidence="10" id="KW-0997">Cell inner membrane</keyword>
<dbReference type="Pfam" id="PF03748">
    <property type="entry name" value="FliL"/>
    <property type="match status" value="1"/>
</dbReference>
<evidence type="ECO:0000256" key="9">
    <source>
        <dbReference type="ARBA" id="ARBA00023136"/>
    </source>
</evidence>
<evidence type="ECO:0000313" key="13">
    <source>
        <dbReference type="Proteomes" id="UP000254326"/>
    </source>
</evidence>
<keyword evidence="9 10" id="KW-0472">Membrane</keyword>
<evidence type="ECO:0000256" key="6">
    <source>
        <dbReference type="ARBA" id="ARBA00022692"/>
    </source>
</evidence>
<reference evidence="12 13" key="1">
    <citation type="submission" date="2018-06" db="EMBL/GenBank/DDBJ databases">
        <title>Marinomonas sp. YLB-05 draft genome sequence.</title>
        <authorList>
            <person name="Yu L."/>
            <person name="Tang X."/>
        </authorList>
    </citation>
    <scope>NUCLEOTIDE SEQUENCE [LARGE SCALE GENOMIC DNA]</scope>
    <source>
        <strain evidence="12 13">YLB-05</strain>
    </source>
</reference>
<evidence type="ECO:0000256" key="7">
    <source>
        <dbReference type="ARBA" id="ARBA00022779"/>
    </source>
</evidence>
<keyword evidence="6" id="KW-0812">Transmembrane</keyword>
<dbReference type="GO" id="GO:0005886">
    <property type="term" value="C:plasma membrane"/>
    <property type="evidence" value="ECO:0007669"/>
    <property type="project" value="UniProtKB-SubCell"/>
</dbReference>
<proteinExistence type="inferred from homology"/>
<dbReference type="EMBL" id="QKRA01000008">
    <property type="protein sequence ID" value="RDL43366.1"/>
    <property type="molecule type" value="Genomic_DNA"/>
</dbReference>
<organism evidence="12 13">
    <name type="scientific">Marinomonas piezotolerans</name>
    <dbReference type="NCBI Taxonomy" id="2213058"/>
    <lineage>
        <taxon>Bacteria</taxon>
        <taxon>Pseudomonadati</taxon>
        <taxon>Pseudomonadota</taxon>
        <taxon>Gammaproteobacteria</taxon>
        <taxon>Oceanospirillales</taxon>
        <taxon>Oceanospirillaceae</taxon>
        <taxon>Marinomonas</taxon>
    </lineage>
</organism>
<keyword evidence="7 10" id="KW-0283">Flagellar rotation</keyword>
<keyword evidence="5 10" id="KW-0145">Chemotaxis</keyword>
<keyword evidence="12" id="KW-0966">Cell projection</keyword>
<sequence>MTLNSLLGKKHLFITLAFIAALFSQAVFAEDEAAPITPVYIELTPDFIVNYASSGSRLSYIKTKISLRTDSAKENVVLSNMPIVRDAIVMFLSSRTKDQVTGAIAREKTREDAKVAVNEALQEETGVAPIIDVLFASFVTQ</sequence>
<dbReference type="InterPro" id="IPR005503">
    <property type="entry name" value="FliL"/>
</dbReference>
<comment type="similarity">
    <text evidence="3 10">Belongs to the FliL family.</text>
</comment>
<dbReference type="GO" id="GO:0006935">
    <property type="term" value="P:chemotaxis"/>
    <property type="evidence" value="ECO:0007669"/>
    <property type="project" value="UniProtKB-KW"/>
</dbReference>
<gene>
    <name evidence="12" type="ORF">DN730_15445</name>
</gene>
<comment type="caution">
    <text evidence="12">The sequence shown here is derived from an EMBL/GenBank/DDBJ whole genome shotgun (WGS) entry which is preliminary data.</text>
</comment>
<name>A0A370U6G1_9GAMM</name>
<evidence type="ECO:0000256" key="1">
    <source>
        <dbReference type="ARBA" id="ARBA00002254"/>
    </source>
</evidence>
<dbReference type="Proteomes" id="UP000254326">
    <property type="component" value="Unassembled WGS sequence"/>
</dbReference>
<comment type="subcellular location">
    <subcellularLocation>
        <location evidence="10">Cell inner membrane</location>
    </subcellularLocation>
    <subcellularLocation>
        <location evidence="2">Cell membrane</location>
        <topology evidence="2">Single-pass membrane protein</topology>
    </subcellularLocation>
</comment>
<keyword evidence="11" id="KW-0732">Signal</keyword>
<evidence type="ECO:0000256" key="10">
    <source>
        <dbReference type="RuleBase" id="RU364125"/>
    </source>
</evidence>
<evidence type="ECO:0000256" key="3">
    <source>
        <dbReference type="ARBA" id="ARBA00008281"/>
    </source>
</evidence>
<dbReference type="GO" id="GO:0071978">
    <property type="term" value="P:bacterial-type flagellum-dependent swarming motility"/>
    <property type="evidence" value="ECO:0007669"/>
    <property type="project" value="TreeGrafter"/>
</dbReference>
<evidence type="ECO:0000256" key="8">
    <source>
        <dbReference type="ARBA" id="ARBA00022989"/>
    </source>
</evidence>
<dbReference type="AlphaFoldDB" id="A0A370U6G1"/>